<dbReference type="Gene3D" id="3.30.460.10">
    <property type="entry name" value="Beta Polymerase, domain 2"/>
    <property type="match status" value="1"/>
</dbReference>
<dbReference type="InterPro" id="IPR002934">
    <property type="entry name" value="Polymerase_NTP_transf_dom"/>
</dbReference>
<dbReference type="AlphaFoldDB" id="A0AAE3NXH6"/>
<accession>A0AAE3NXH6</accession>
<evidence type="ECO:0000313" key="2">
    <source>
        <dbReference type="EMBL" id="MDF0603781.1"/>
    </source>
</evidence>
<evidence type="ECO:0000313" key="3">
    <source>
        <dbReference type="Proteomes" id="UP001220964"/>
    </source>
</evidence>
<sequence length="306" mass="35586">MSIQDIKRSNSERKIESLEKLLSVDDAVNAFSHLSIFVAGSYARKEASEHSDIDLFFILDGNLNDTEEPNIKSLRLFSRVIEIADEMNFPKFSNDGKYLRILEKPMMLSELGGPEDDHSNYFTARMLMILESKCVFGHSAHETILKDILGAYFKDYPDHPKEFLPTFLVNDILRFWKTLCLNYENKRNQPAADANRRIRQKIKNLKLKFSRMLTCYASICYVVSSENPIGTEDLITMSELTPLERLQRVITAHPELENEFNKLEEEYRWFLELTNISEDELNRRFRAFAHRHESIGDSHSAEGLIH</sequence>
<organism evidence="2 3">
    <name type="scientific">Psychromarinibacter sediminicola</name>
    <dbReference type="NCBI Taxonomy" id="3033385"/>
    <lineage>
        <taxon>Bacteria</taxon>
        <taxon>Pseudomonadati</taxon>
        <taxon>Pseudomonadota</taxon>
        <taxon>Alphaproteobacteria</taxon>
        <taxon>Rhodobacterales</taxon>
        <taxon>Paracoccaceae</taxon>
        <taxon>Psychromarinibacter</taxon>
    </lineage>
</organism>
<keyword evidence="3" id="KW-1185">Reference proteome</keyword>
<dbReference type="EMBL" id="JARGYC010000135">
    <property type="protein sequence ID" value="MDF0603781.1"/>
    <property type="molecule type" value="Genomic_DNA"/>
</dbReference>
<feature type="domain" description="Polymerase nucleotidyl transferase" evidence="1">
    <location>
        <begin position="33"/>
        <end position="70"/>
    </location>
</feature>
<dbReference type="SUPFAM" id="SSF81301">
    <property type="entry name" value="Nucleotidyltransferase"/>
    <property type="match status" value="1"/>
</dbReference>
<protein>
    <submittedName>
        <fullName evidence="2">Nucleotidyltransferase domain-containing protein</fullName>
    </submittedName>
</protein>
<dbReference type="Proteomes" id="UP001220964">
    <property type="component" value="Unassembled WGS sequence"/>
</dbReference>
<dbReference type="RefSeq" id="WP_275569892.1">
    <property type="nucleotide sequence ID" value="NZ_JARGYC010000135.1"/>
</dbReference>
<gene>
    <name evidence="2" type="ORF">P1J78_23990</name>
</gene>
<name>A0AAE3NXH6_9RHOB</name>
<comment type="caution">
    <text evidence="2">The sequence shown here is derived from an EMBL/GenBank/DDBJ whole genome shotgun (WGS) entry which is preliminary data.</text>
</comment>
<dbReference type="Pfam" id="PF01909">
    <property type="entry name" value="NTP_transf_2"/>
    <property type="match status" value="1"/>
</dbReference>
<reference evidence="2" key="1">
    <citation type="submission" date="2023-03" db="EMBL/GenBank/DDBJ databases">
        <title>Multiphase analysis and comparison of six strains from genera Psychromarinibacter, Lutimaribacter, and Maritimibacter, including a novel species: Psychromarinibacter sediminicola sp. nov.</title>
        <authorList>
            <person name="Wang Y.-H."/>
            <person name="Ye M.-Q."/>
            <person name="Du Z.-J."/>
        </authorList>
    </citation>
    <scope>NUCLEOTIDE SEQUENCE</scope>
    <source>
        <strain evidence="2">C21-152</strain>
    </source>
</reference>
<proteinExistence type="predicted"/>
<evidence type="ECO:0000259" key="1">
    <source>
        <dbReference type="Pfam" id="PF01909"/>
    </source>
</evidence>
<dbReference type="GO" id="GO:0016779">
    <property type="term" value="F:nucleotidyltransferase activity"/>
    <property type="evidence" value="ECO:0007669"/>
    <property type="project" value="InterPro"/>
</dbReference>
<dbReference type="InterPro" id="IPR043519">
    <property type="entry name" value="NT_sf"/>
</dbReference>